<dbReference type="CDD" id="cd11296">
    <property type="entry name" value="O-FucT_like"/>
    <property type="match status" value="1"/>
</dbReference>
<dbReference type="AlphaFoldDB" id="A0A7S0GU20"/>
<sequence length="290" mass="35027">MLQEHQQHSGPAYDYFREIGVQRMWGADHCAFFYDTPNRQSIEEMPRDKQDELRRFCGKRQPVTYDKEMQESFLVHFPVNIAKGSRLLSHFYAFVYFGDSEMDKWVKRFIRDSLHYKSTIFCQAWRIVSELLKESPQGYNAFHIRRNDFQYPMAWMKIKDIVTLEKDVIPEGSLVYIATDEKDHSIFEPFKKHYKVRFLSDYLDKGVLKGVNKNWFGMIEQIVCSRSKRFVGTWWSTFTGYINRMRGYHGDDKKSWYYPKNWKYEMQTYKAPYGETGWWREWPPAWTSID</sequence>
<name>A0A7S0GU20_9EUKA</name>
<dbReference type="InterPro" id="IPR019378">
    <property type="entry name" value="GDP-Fuc_O-FucTrfase"/>
</dbReference>
<proteinExistence type="predicted"/>
<dbReference type="Gene3D" id="3.40.50.11350">
    <property type="match status" value="1"/>
</dbReference>
<evidence type="ECO:0000256" key="2">
    <source>
        <dbReference type="ARBA" id="ARBA00023253"/>
    </source>
</evidence>
<dbReference type="PANTHER" id="PTHR31469:SF8">
    <property type="entry name" value="OS07G0641000 PROTEIN"/>
    <property type="match status" value="1"/>
</dbReference>
<reference evidence="4" key="1">
    <citation type="submission" date="2021-01" db="EMBL/GenBank/DDBJ databases">
        <authorList>
            <person name="Corre E."/>
            <person name="Pelletier E."/>
            <person name="Niang G."/>
            <person name="Scheremetjew M."/>
            <person name="Finn R."/>
            <person name="Kale V."/>
            <person name="Holt S."/>
            <person name="Cochrane G."/>
            <person name="Meng A."/>
            <person name="Brown T."/>
            <person name="Cohen L."/>
        </authorList>
    </citation>
    <scope>NUCLEOTIDE SEQUENCE</scope>
    <source>
        <strain evidence="4">CCMP2058</strain>
    </source>
</reference>
<gene>
    <name evidence="4" type="ORF">LAMO00422_LOCUS4210</name>
</gene>
<keyword evidence="2" id="KW-0294">Fucose metabolism</keyword>
<keyword evidence="1" id="KW-0808">Transferase</keyword>
<dbReference type="EMBL" id="HBEM01006007">
    <property type="protein sequence ID" value="CAD8436897.1"/>
    <property type="molecule type" value="Transcribed_RNA"/>
</dbReference>
<dbReference type="GO" id="GO:0006004">
    <property type="term" value="P:fucose metabolic process"/>
    <property type="evidence" value="ECO:0007669"/>
    <property type="project" value="UniProtKB-KW"/>
</dbReference>
<keyword evidence="3" id="KW-0119">Carbohydrate metabolism</keyword>
<evidence type="ECO:0008006" key="5">
    <source>
        <dbReference type="Google" id="ProtNLM"/>
    </source>
</evidence>
<evidence type="ECO:0000313" key="4">
    <source>
        <dbReference type="EMBL" id="CAD8436897.1"/>
    </source>
</evidence>
<evidence type="ECO:0000256" key="3">
    <source>
        <dbReference type="ARBA" id="ARBA00023277"/>
    </source>
</evidence>
<accession>A0A7S0GU20</accession>
<dbReference type="GO" id="GO:0016740">
    <property type="term" value="F:transferase activity"/>
    <property type="evidence" value="ECO:0007669"/>
    <property type="project" value="UniProtKB-KW"/>
</dbReference>
<protein>
    <recommendedName>
        <fullName evidence="5">O-fucosyltransferase family protein</fullName>
    </recommendedName>
</protein>
<organism evidence="4">
    <name type="scientific">Amorphochlora amoebiformis</name>
    <dbReference type="NCBI Taxonomy" id="1561963"/>
    <lineage>
        <taxon>Eukaryota</taxon>
        <taxon>Sar</taxon>
        <taxon>Rhizaria</taxon>
        <taxon>Cercozoa</taxon>
        <taxon>Chlorarachniophyceae</taxon>
        <taxon>Amorphochlora</taxon>
    </lineage>
</organism>
<evidence type="ECO:0000256" key="1">
    <source>
        <dbReference type="ARBA" id="ARBA00022679"/>
    </source>
</evidence>
<dbReference type="PANTHER" id="PTHR31469">
    <property type="entry name" value="OS07G0633600 PROTEIN"/>
    <property type="match status" value="1"/>
</dbReference>
<dbReference type="Pfam" id="PF10250">
    <property type="entry name" value="O-FucT"/>
    <property type="match status" value="1"/>
</dbReference>